<dbReference type="InterPro" id="IPR000531">
    <property type="entry name" value="Beta-barrel_TonB"/>
</dbReference>
<proteinExistence type="inferred from homology"/>
<dbReference type="Gene3D" id="2.40.170.20">
    <property type="entry name" value="TonB-dependent receptor, beta-barrel domain"/>
    <property type="match status" value="1"/>
</dbReference>
<evidence type="ECO:0000313" key="19">
    <source>
        <dbReference type="EMBL" id="NCJ05935.1"/>
    </source>
</evidence>
<dbReference type="InterPro" id="IPR037066">
    <property type="entry name" value="Plug_dom_sf"/>
</dbReference>
<dbReference type="Gene3D" id="2.170.130.10">
    <property type="entry name" value="TonB-dependent receptor, plug domain"/>
    <property type="match status" value="1"/>
</dbReference>
<evidence type="ECO:0000256" key="9">
    <source>
        <dbReference type="ARBA" id="ARBA00023065"/>
    </source>
</evidence>
<evidence type="ECO:0000256" key="2">
    <source>
        <dbReference type="ARBA" id="ARBA00009810"/>
    </source>
</evidence>
<evidence type="ECO:0000259" key="16">
    <source>
        <dbReference type="Pfam" id="PF00593"/>
    </source>
</evidence>
<dbReference type="Pfam" id="PF11741">
    <property type="entry name" value="AMIN"/>
    <property type="match status" value="1"/>
</dbReference>
<keyword evidence="19" id="KW-0675">Receptor</keyword>
<dbReference type="GO" id="GO:0015891">
    <property type="term" value="P:siderophore transport"/>
    <property type="evidence" value="ECO:0007669"/>
    <property type="project" value="InterPro"/>
</dbReference>
<feature type="chain" id="PRO_5035437689" evidence="15">
    <location>
        <begin position="23"/>
        <end position="869"/>
    </location>
</feature>
<evidence type="ECO:0000256" key="14">
    <source>
        <dbReference type="RuleBase" id="RU003357"/>
    </source>
</evidence>
<dbReference type="SUPFAM" id="SSF56935">
    <property type="entry name" value="Porins"/>
    <property type="match status" value="1"/>
</dbReference>
<evidence type="ECO:0000256" key="8">
    <source>
        <dbReference type="ARBA" id="ARBA00023004"/>
    </source>
</evidence>
<dbReference type="GO" id="GO:0038023">
    <property type="term" value="F:signaling receptor activity"/>
    <property type="evidence" value="ECO:0007669"/>
    <property type="project" value="InterPro"/>
</dbReference>
<dbReference type="InterPro" id="IPR039426">
    <property type="entry name" value="TonB-dep_rcpt-like"/>
</dbReference>
<keyword evidence="20" id="KW-1185">Reference proteome</keyword>
<protein>
    <submittedName>
        <fullName evidence="19">TonB-dependent siderophore receptor</fullName>
    </submittedName>
</protein>
<dbReference type="NCBIfam" id="TIGR01783">
    <property type="entry name" value="TonB-siderophor"/>
    <property type="match status" value="1"/>
</dbReference>
<reference evidence="19" key="1">
    <citation type="submission" date="2019-12" db="EMBL/GenBank/DDBJ databases">
        <title>High-Quality draft genome sequences of three cyanobacteria isolated from the limestone walls of the Old Cathedral of Coimbra.</title>
        <authorList>
            <person name="Tiago I."/>
            <person name="Soares F."/>
            <person name="Portugal A."/>
        </authorList>
    </citation>
    <scope>NUCLEOTIDE SEQUENCE [LARGE SCALE GENOMIC DNA]</scope>
    <source>
        <strain evidence="19">C</strain>
    </source>
</reference>
<evidence type="ECO:0000256" key="7">
    <source>
        <dbReference type="ARBA" id="ARBA00022729"/>
    </source>
</evidence>
<evidence type="ECO:0000256" key="11">
    <source>
        <dbReference type="ARBA" id="ARBA00023136"/>
    </source>
</evidence>
<evidence type="ECO:0000256" key="15">
    <source>
        <dbReference type="SAM" id="SignalP"/>
    </source>
</evidence>
<keyword evidence="9" id="KW-0406">Ion transport</keyword>
<evidence type="ECO:0000256" key="6">
    <source>
        <dbReference type="ARBA" id="ARBA00022692"/>
    </source>
</evidence>
<feature type="domain" description="TonB-dependent receptor plug" evidence="17">
    <location>
        <begin position="230"/>
        <end position="330"/>
    </location>
</feature>
<keyword evidence="3 13" id="KW-0813">Transport</keyword>
<dbReference type="PROSITE" id="PS52016">
    <property type="entry name" value="TONB_DEPENDENT_REC_3"/>
    <property type="match status" value="1"/>
</dbReference>
<evidence type="ECO:0000256" key="3">
    <source>
        <dbReference type="ARBA" id="ARBA00022448"/>
    </source>
</evidence>
<evidence type="ECO:0000259" key="18">
    <source>
        <dbReference type="Pfam" id="PF11741"/>
    </source>
</evidence>
<dbReference type="FunFam" id="2.40.170.20:FF:000005">
    <property type="entry name" value="TonB-dependent siderophore receptor"/>
    <property type="match status" value="1"/>
</dbReference>
<keyword evidence="6 13" id="KW-0812">Transmembrane</keyword>
<comment type="similarity">
    <text evidence="2 13 14">Belongs to the TonB-dependent receptor family.</text>
</comment>
<comment type="subcellular location">
    <subcellularLocation>
        <location evidence="1 13">Cell outer membrane</location>
        <topology evidence="1 13">Multi-pass membrane protein</topology>
    </subcellularLocation>
</comment>
<evidence type="ECO:0000256" key="12">
    <source>
        <dbReference type="ARBA" id="ARBA00023237"/>
    </source>
</evidence>
<evidence type="ECO:0000259" key="17">
    <source>
        <dbReference type="Pfam" id="PF07715"/>
    </source>
</evidence>
<keyword evidence="10 14" id="KW-0798">TonB box</keyword>
<keyword evidence="11 13" id="KW-0472">Membrane</keyword>
<dbReference type="EMBL" id="WVIC01000007">
    <property type="protein sequence ID" value="NCJ05935.1"/>
    <property type="molecule type" value="Genomic_DNA"/>
</dbReference>
<evidence type="ECO:0000256" key="4">
    <source>
        <dbReference type="ARBA" id="ARBA00022452"/>
    </source>
</evidence>
<name>A0A8K2A7C7_9CYAN</name>
<dbReference type="AlphaFoldDB" id="A0A8K2A7C7"/>
<dbReference type="InterPro" id="IPR012910">
    <property type="entry name" value="Plug_dom"/>
</dbReference>
<dbReference type="Pfam" id="PF07715">
    <property type="entry name" value="Plug"/>
    <property type="match status" value="1"/>
</dbReference>
<evidence type="ECO:0000313" key="20">
    <source>
        <dbReference type="Proteomes" id="UP000607397"/>
    </source>
</evidence>
<dbReference type="Pfam" id="PF00593">
    <property type="entry name" value="TonB_dep_Rec_b-barrel"/>
    <property type="match status" value="1"/>
</dbReference>
<gene>
    <name evidence="19" type="ORF">GS597_05290</name>
</gene>
<evidence type="ECO:0000256" key="1">
    <source>
        <dbReference type="ARBA" id="ARBA00004571"/>
    </source>
</evidence>
<dbReference type="GO" id="GO:0009279">
    <property type="term" value="C:cell outer membrane"/>
    <property type="evidence" value="ECO:0007669"/>
    <property type="project" value="UniProtKB-SubCell"/>
</dbReference>
<dbReference type="PANTHER" id="PTHR32552:SF68">
    <property type="entry name" value="FERRICHROME OUTER MEMBRANE TRANSPORTER_PHAGE RECEPTOR"/>
    <property type="match status" value="1"/>
</dbReference>
<feature type="signal peptide" evidence="15">
    <location>
        <begin position="1"/>
        <end position="22"/>
    </location>
</feature>
<evidence type="ECO:0000256" key="10">
    <source>
        <dbReference type="ARBA" id="ARBA00023077"/>
    </source>
</evidence>
<dbReference type="InterPro" id="IPR021731">
    <property type="entry name" value="AMIN_dom"/>
</dbReference>
<organism evidence="19 20">
    <name type="scientific">Petrachloros mirabilis ULC683</name>
    <dbReference type="NCBI Taxonomy" id="2781853"/>
    <lineage>
        <taxon>Bacteria</taxon>
        <taxon>Bacillati</taxon>
        <taxon>Cyanobacteriota</taxon>
        <taxon>Cyanophyceae</taxon>
        <taxon>Synechococcales</taxon>
        <taxon>Petrachlorosaceae</taxon>
        <taxon>Petrachloros</taxon>
        <taxon>Petrachloros mirabilis</taxon>
    </lineage>
</organism>
<keyword evidence="8" id="KW-0408">Iron</keyword>
<accession>A0A8K2A7C7</accession>
<dbReference type="InterPro" id="IPR010105">
    <property type="entry name" value="TonB_sidphr_rcpt"/>
</dbReference>
<feature type="domain" description="TonB-dependent receptor-like beta-barrel" evidence="16">
    <location>
        <begin position="423"/>
        <end position="838"/>
    </location>
</feature>
<dbReference type="PANTHER" id="PTHR32552">
    <property type="entry name" value="FERRICHROME IRON RECEPTOR-RELATED"/>
    <property type="match status" value="1"/>
</dbReference>
<sequence length="869" mass="95329">MIALSGSLAPIAVILIAQPVWASEEVDESMSGRVDESISAEVDEWMSGRVDESGQSIHPSPHLPIHPRTPAPATTVTEWMQRIAQSLTQVTDVQVNPTDTGVEVILETAEGQLAAPITSVVGNALIADIPNAVLALPEGEEFTAASPAEGIALVSVTPRGDGIRVAITGTDAPPVAQVRTAAQGLVLAVTLGEPGGVTEDDAIQVVVTGEQDEGYNPSSASVGTRTNTPLRDIPQSIQVIPRQLLEDQQVNTLREALRNVPGAGQGTTSPRTFFDVPLIRGFNIVSNTSRNGLPDLTSRVLGYDAAIIDQIEVLRGPASVLYGQGEPGGTINYVTKQPLSQPFYEVEASVGNFDFYRGSLDLSGPLNNDKTVLYRLNAAAQTSNSFIDFFDTQRYVVAPTITWLISDRTKLSLEAEYGEIQATSLDFGLPAVGTVLPNPNGRIPRNRYVGEPDNRNDFRVFRVGYNFEHRFSEDWQLRNAFRYSDSRDVRAFVAPIGLQDDNRTMNRLREDRVYTNQFYNLDTYIVGKFATGSIQHQLVTGFALTRRDESYVPFFDPAPPLDLFNPVYGSSVVAVTPGTADKTRSDALGIYIQDQISLLENLKLLIGGRFDIADRSVTTLSTSETQFQQDEAFTPRVGIVYQPIPPISLYASYTQSFTPAFGRGFGDTQFQPERGTQYEIGVKADVNDQLSATLAFYDLTRTNVLTDDTRPGIPSGLSIQTGEQRSRGIELSIQGKILPGWNIIASYAYTDAQITKDNRLTVGNRLNNVPENAFSLWTTYEFQRGSLQGFGVGAGFFFVGERQGDLANTFELPSYLRTDAAIFYRRNRFRAAVNLRNLFDVDYFDSSVSRNLVFLGDPFTVQGTISWEF</sequence>
<keyword evidence="7 15" id="KW-0732">Signal</keyword>
<dbReference type="InterPro" id="IPR036942">
    <property type="entry name" value="Beta-barrel_TonB_sf"/>
</dbReference>
<keyword evidence="12 13" id="KW-0998">Cell outer membrane</keyword>
<dbReference type="Proteomes" id="UP000607397">
    <property type="component" value="Unassembled WGS sequence"/>
</dbReference>
<dbReference type="GO" id="GO:0015344">
    <property type="term" value="F:siderophore uptake transmembrane transporter activity"/>
    <property type="evidence" value="ECO:0007669"/>
    <property type="project" value="TreeGrafter"/>
</dbReference>
<keyword evidence="5" id="KW-0410">Iron transport</keyword>
<feature type="domain" description="AMIN" evidence="18">
    <location>
        <begin position="92"/>
        <end position="187"/>
    </location>
</feature>
<keyword evidence="4 13" id="KW-1134">Transmembrane beta strand</keyword>
<evidence type="ECO:0000256" key="5">
    <source>
        <dbReference type="ARBA" id="ARBA00022496"/>
    </source>
</evidence>
<dbReference type="FunFam" id="2.170.130.10:FF:000001">
    <property type="entry name" value="Catecholate siderophore TonB-dependent receptor"/>
    <property type="match status" value="1"/>
</dbReference>
<dbReference type="CDD" id="cd01347">
    <property type="entry name" value="ligand_gated_channel"/>
    <property type="match status" value="1"/>
</dbReference>
<evidence type="ECO:0000256" key="13">
    <source>
        <dbReference type="PROSITE-ProRule" id="PRU01360"/>
    </source>
</evidence>
<comment type="caution">
    <text evidence="19">The sequence shown here is derived from an EMBL/GenBank/DDBJ whole genome shotgun (WGS) entry which is preliminary data.</text>
</comment>